<dbReference type="SUPFAM" id="SSF53474">
    <property type="entry name" value="alpha/beta-Hydrolases"/>
    <property type="match status" value="1"/>
</dbReference>
<dbReference type="EMBL" id="AZAJ01000001">
    <property type="protein sequence ID" value="ETA69112.1"/>
    <property type="molecule type" value="Genomic_DNA"/>
</dbReference>
<gene>
    <name evidence="2" type="ORF">MettiDRAFT_2606</name>
</gene>
<dbReference type="InterPro" id="IPR029058">
    <property type="entry name" value="AB_hydrolase_fold"/>
</dbReference>
<evidence type="ECO:0000313" key="3">
    <source>
        <dbReference type="Proteomes" id="UP000019483"/>
    </source>
</evidence>
<dbReference type="Gene3D" id="3.40.50.1820">
    <property type="entry name" value="alpha/beta hydrolase"/>
    <property type="match status" value="2"/>
</dbReference>
<evidence type="ECO:0000256" key="1">
    <source>
        <dbReference type="SAM" id="MobiDB-lite"/>
    </source>
</evidence>
<feature type="region of interest" description="Disordered" evidence="1">
    <location>
        <begin position="357"/>
        <end position="401"/>
    </location>
</feature>
<dbReference type="InterPro" id="IPR048121">
    <property type="entry name" value="Tannase_A"/>
</dbReference>
<accession>W9DZK2</accession>
<sequence>MKLLKRILVLMLLMAVILPVCSGSTAEEQAELISNYDQDNEALTFDNSAWNYDEDNDVYWQINVVYCSSPETTDYESMGIYVPGAYMDATENDDGTYTCTVNTDNEINGYTAETAPIVFPVNTAGYSAQAAPTSYSYSSISSYLEEGFVYVYAGMRGRDNGYDENDDLIYSGGAPWGVTDLKAAIRYYRFNQELLPGSTDLMFTFGHSGGGAQSCLTGATGDSVLYYDYLESIGAAIYDEDGNYISDVICGAMCWCPITSLDYANEAYEWNMGQYSSSGTRADDTWTSAMSDELAEAYASYINGLGLMDENGEVLTLEESEDGVYTSGTYYDYQLSVIEGSLNNFLSDTTFPYTESAGTTMADGGFGGSGAPSGEMPDGEMPSGDFPGETTSDSSIQSTDDTSDVVSASFFDSIINFLNSLFGNDDNAGTGEDSTTDDSTSEDSDDSTDSSSTTYETAQDYIDSLNSDETWIEYDEETNTVSVVSIEAFANHIKSPSKDVGAFDDLERAQAENKLFGNDESNALHFDTVMAALLEENEDTYAEYDDWDSSYIEEYQTDIQSVDKLGYSSEYRQNAYNPMYYICDYYDGYGSSTVATYWRIRTGIEQGDTASTVETNLALALEQYDAVEGVDFETVWGQGHTTAERTGDSTENFIEWVNECSEQ</sequence>
<organism evidence="2 3">
    <name type="scientific">Methanolobus tindarius DSM 2278</name>
    <dbReference type="NCBI Taxonomy" id="1090322"/>
    <lineage>
        <taxon>Archaea</taxon>
        <taxon>Methanobacteriati</taxon>
        <taxon>Methanobacteriota</taxon>
        <taxon>Stenosarchaea group</taxon>
        <taxon>Methanomicrobia</taxon>
        <taxon>Methanosarcinales</taxon>
        <taxon>Methanosarcinaceae</taxon>
        <taxon>Methanolobus</taxon>
    </lineage>
</organism>
<reference evidence="2 3" key="1">
    <citation type="submission" date="2013-08" db="EMBL/GenBank/DDBJ databases">
        <authorList>
            <consortium name="DOE Joint Genome Institute"/>
            <person name="Eisen J."/>
            <person name="Huntemann M."/>
            <person name="Han J."/>
            <person name="Chen A."/>
            <person name="Kyrpides N."/>
            <person name="Mavromatis K."/>
            <person name="Markowitz V."/>
            <person name="Palaniappan K."/>
            <person name="Ivanova N."/>
            <person name="Schaumberg A."/>
            <person name="Pati A."/>
            <person name="Liolios K."/>
            <person name="Nordberg H.P."/>
            <person name="Cantor M.N."/>
            <person name="Hua S.X."/>
            <person name="Woyke T."/>
        </authorList>
    </citation>
    <scope>NUCLEOTIDE SEQUENCE [LARGE SCALE GENOMIC DNA]</scope>
    <source>
        <strain evidence="2 3">DSM 2278</strain>
    </source>
</reference>
<evidence type="ECO:0000313" key="2">
    <source>
        <dbReference type="EMBL" id="ETA69112.1"/>
    </source>
</evidence>
<name>W9DZK2_METTI</name>
<dbReference type="NCBIfam" id="NF041555">
    <property type="entry name" value="tannase_A"/>
    <property type="match status" value="1"/>
</dbReference>
<feature type="compositionally biased region" description="Low complexity" evidence="1">
    <location>
        <begin position="390"/>
        <end position="401"/>
    </location>
</feature>
<feature type="compositionally biased region" description="Acidic residues" evidence="1">
    <location>
        <begin position="434"/>
        <end position="448"/>
    </location>
</feature>
<protein>
    <submittedName>
        <fullName evidence="2">Uncharacterized protein</fullName>
    </submittedName>
</protein>
<feature type="region of interest" description="Disordered" evidence="1">
    <location>
        <begin position="425"/>
        <end position="456"/>
    </location>
</feature>
<dbReference type="AlphaFoldDB" id="W9DZK2"/>
<proteinExistence type="predicted"/>
<comment type="caution">
    <text evidence="2">The sequence shown here is derived from an EMBL/GenBank/DDBJ whole genome shotgun (WGS) entry which is preliminary data.</text>
</comment>
<keyword evidence="3" id="KW-1185">Reference proteome</keyword>
<dbReference type="Proteomes" id="UP000019483">
    <property type="component" value="Unassembled WGS sequence"/>
</dbReference>